<dbReference type="PANTHER" id="PTHR24171:SF9">
    <property type="entry name" value="ANKYRIN REPEAT DOMAIN-CONTAINING PROTEIN 39"/>
    <property type="match status" value="1"/>
</dbReference>
<dbReference type="InterPro" id="IPR036770">
    <property type="entry name" value="Ankyrin_rpt-contain_sf"/>
</dbReference>
<reference evidence="5 6" key="1">
    <citation type="submission" date="2014-04" db="EMBL/GenBank/DDBJ databases">
        <authorList>
            <consortium name="DOE Joint Genome Institute"/>
            <person name="Kuo A."/>
            <person name="Ruytinx J."/>
            <person name="Rineau F."/>
            <person name="Colpaert J."/>
            <person name="Kohler A."/>
            <person name="Nagy L.G."/>
            <person name="Floudas D."/>
            <person name="Copeland A."/>
            <person name="Barry K.W."/>
            <person name="Cichocki N."/>
            <person name="Veneault-Fourrey C."/>
            <person name="LaButti K."/>
            <person name="Lindquist E.A."/>
            <person name="Lipzen A."/>
            <person name="Lundell T."/>
            <person name="Morin E."/>
            <person name="Murat C."/>
            <person name="Sun H."/>
            <person name="Tunlid A."/>
            <person name="Henrissat B."/>
            <person name="Grigoriev I.V."/>
            <person name="Hibbett D.S."/>
            <person name="Martin F."/>
            <person name="Nordberg H.P."/>
            <person name="Cantor M.N."/>
            <person name="Hua S.X."/>
        </authorList>
    </citation>
    <scope>NUCLEOTIDE SEQUENCE [LARGE SCALE GENOMIC DNA]</scope>
    <source>
        <strain evidence="5 6">UH-Slu-Lm8-n1</strain>
    </source>
</reference>
<organism evidence="5 6">
    <name type="scientific">Suillus luteus UH-Slu-Lm8-n1</name>
    <dbReference type="NCBI Taxonomy" id="930992"/>
    <lineage>
        <taxon>Eukaryota</taxon>
        <taxon>Fungi</taxon>
        <taxon>Dikarya</taxon>
        <taxon>Basidiomycota</taxon>
        <taxon>Agaricomycotina</taxon>
        <taxon>Agaricomycetes</taxon>
        <taxon>Agaricomycetidae</taxon>
        <taxon>Boletales</taxon>
        <taxon>Suillineae</taxon>
        <taxon>Suillaceae</taxon>
        <taxon>Suillus</taxon>
    </lineage>
</organism>
<evidence type="ECO:0000256" key="3">
    <source>
        <dbReference type="PROSITE-ProRule" id="PRU00023"/>
    </source>
</evidence>
<dbReference type="InParanoid" id="A0A0D0ASI3"/>
<dbReference type="EMBL" id="KN835687">
    <property type="protein sequence ID" value="KIK34918.1"/>
    <property type="molecule type" value="Genomic_DNA"/>
</dbReference>
<dbReference type="SUPFAM" id="SSF48403">
    <property type="entry name" value="Ankyrin repeat"/>
    <property type="match status" value="1"/>
</dbReference>
<evidence type="ECO:0000256" key="4">
    <source>
        <dbReference type="SAM" id="MobiDB-lite"/>
    </source>
</evidence>
<keyword evidence="1" id="KW-0677">Repeat</keyword>
<dbReference type="InterPro" id="IPR002110">
    <property type="entry name" value="Ankyrin_rpt"/>
</dbReference>
<dbReference type="PROSITE" id="PS50088">
    <property type="entry name" value="ANK_REPEAT"/>
    <property type="match status" value="1"/>
</dbReference>
<dbReference type="Gene3D" id="1.25.40.20">
    <property type="entry name" value="Ankyrin repeat-containing domain"/>
    <property type="match status" value="1"/>
</dbReference>
<gene>
    <name evidence="5" type="ORF">CY34DRAFT_812568</name>
</gene>
<dbReference type="PROSITE" id="PS50297">
    <property type="entry name" value="ANK_REP_REGION"/>
    <property type="match status" value="1"/>
</dbReference>
<evidence type="ECO:0008006" key="7">
    <source>
        <dbReference type="Google" id="ProtNLM"/>
    </source>
</evidence>
<evidence type="ECO:0000256" key="1">
    <source>
        <dbReference type="ARBA" id="ARBA00022737"/>
    </source>
</evidence>
<accession>A0A0D0ASI3</accession>
<evidence type="ECO:0000313" key="5">
    <source>
        <dbReference type="EMBL" id="KIK34918.1"/>
    </source>
</evidence>
<dbReference type="Pfam" id="PF12796">
    <property type="entry name" value="Ank_2"/>
    <property type="match status" value="1"/>
</dbReference>
<dbReference type="AlphaFoldDB" id="A0A0D0ASI3"/>
<dbReference type="Proteomes" id="UP000054485">
    <property type="component" value="Unassembled WGS sequence"/>
</dbReference>
<evidence type="ECO:0000313" key="6">
    <source>
        <dbReference type="Proteomes" id="UP000054485"/>
    </source>
</evidence>
<reference evidence="6" key="2">
    <citation type="submission" date="2015-01" db="EMBL/GenBank/DDBJ databases">
        <title>Evolutionary Origins and Diversification of the Mycorrhizal Mutualists.</title>
        <authorList>
            <consortium name="DOE Joint Genome Institute"/>
            <consortium name="Mycorrhizal Genomics Consortium"/>
            <person name="Kohler A."/>
            <person name="Kuo A."/>
            <person name="Nagy L.G."/>
            <person name="Floudas D."/>
            <person name="Copeland A."/>
            <person name="Barry K.W."/>
            <person name="Cichocki N."/>
            <person name="Veneault-Fourrey C."/>
            <person name="LaButti K."/>
            <person name="Lindquist E.A."/>
            <person name="Lipzen A."/>
            <person name="Lundell T."/>
            <person name="Morin E."/>
            <person name="Murat C."/>
            <person name="Riley R."/>
            <person name="Ohm R."/>
            <person name="Sun H."/>
            <person name="Tunlid A."/>
            <person name="Henrissat B."/>
            <person name="Grigoriev I.V."/>
            <person name="Hibbett D.S."/>
            <person name="Martin F."/>
        </authorList>
    </citation>
    <scope>NUCLEOTIDE SEQUENCE [LARGE SCALE GENOMIC DNA]</scope>
    <source>
        <strain evidence="6">UH-Slu-Lm8-n1</strain>
    </source>
</reference>
<evidence type="ECO:0000256" key="2">
    <source>
        <dbReference type="ARBA" id="ARBA00023043"/>
    </source>
</evidence>
<feature type="repeat" description="ANK" evidence="3">
    <location>
        <begin position="63"/>
        <end position="95"/>
    </location>
</feature>
<dbReference type="PANTHER" id="PTHR24171">
    <property type="entry name" value="ANKYRIN REPEAT DOMAIN-CONTAINING PROTEIN 39-RELATED"/>
    <property type="match status" value="1"/>
</dbReference>
<feature type="region of interest" description="Disordered" evidence="4">
    <location>
        <begin position="1"/>
        <end position="21"/>
    </location>
</feature>
<proteinExistence type="predicted"/>
<name>A0A0D0ASI3_9AGAM</name>
<dbReference type="OrthoDB" id="366390at2759"/>
<dbReference type="HOGENOM" id="CLU_000134_34_2_1"/>
<protein>
    <recommendedName>
        <fullName evidence="7">Ankyrin</fullName>
    </recommendedName>
</protein>
<dbReference type="SMART" id="SM00248">
    <property type="entry name" value="ANK"/>
    <property type="match status" value="3"/>
</dbReference>
<keyword evidence="2 3" id="KW-0040">ANK repeat</keyword>
<dbReference type="STRING" id="930992.A0A0D0ASI3"/>
<keyword evidence="6" id="KW-1185">Reference proteome</keyword>
<sequence>MATESSPQVPDHVAAPTQSKTNSLPAGTVDFAYRMFDAAREGNTALLLQAVDAGLPVNLTNDKGNTLLMLAAYAGHAELTKGLLQRKADPNRLNDLGQSMIAGAVFKSHDEVVRILANAGADPRIGKPTAIEAAHIFGRKELMEVLGAKQGDIGTDVPTPPSARPEK</sequence>